<evidence type="ECO:0000256" key="5">
    <source>
        <dbReference type="ARBA" id="ARBA00022741"/>
    </source>
</evidence>
<dbReference type="FunFam" id="3.90.550.10:FF:000013">
    <property type="entry name" value="mannose-1-phosphate guanyltransferase beta"/>
    <property type="match status" value="1"/>
</dbReference>
<sequence>MPLPPTPSTRPQLGLSPFKYALILVGGFGTRLRPLTLSWPKPLVEFCNKLTMYSLHQIEALVKAGVKDIVLAVNYRPEVMVSVLKKSEEEFGINIHFSVETEPLGTAGPLALARDILGKDDTPFFVLNSDVTCTYPFEAFRDFHIAHGAEGSIMVTKVAEPSAYGVVVTKPGSTVIDRFVEKPVEFVGNRINAGIYMFNPSILNRIELRPTSIEKEIFPEIAADGQLHSYDLAGFWMDVGQPKDFILGTCLYLSHLTATHSPLLTDPAKNKWVYGGNVLVDPTAEIDPTAVLGPNVVIGPGVKIGAGVRLQRCVIMSNAVVRDHAWIANSIVGWNSNVGRWTRVENITVLGDDVTIKDELYVNGASVLPHKSISSSITEPRIVM</sequence>
<reference evidence="11" key="1">
    <citation type="journal article" date="2022" name="G3 (Bethesda)">
        <title>High quality genome of the basidiomycete yeast Dioszegia hungarica PDD-24b-2 isolated from cloud water.</title>
        <authorList>
            <person name="Jarrige D."/>
            <person name="Haridas S."/>
            <person name="Bleykasten-Grosshans C."/>
            <person name="Joly M."/>
            <person name="Nadalig T."/>
            <person name="Sancelme M."/>
            <person name="Vuilleumier S."/>
            <person name="Grigoriev I.V."/>
            <person name="Amato P."/>
            <person name="Bringel F."/>
        </authorList>
    </citation>
    <scope>NUCLEOTIDE SEQUENCE</scope>
    <source>
        <strain evidence="11">PDD-24b-2</strain>
    </source>
</reference>
<evidence type="ECO:0000256" key="3">
    <source>
        <dbReference type="ARBA" id="ARBA00012387"/>
    </source>
</evidence>
<dbReference type="Pfam" id="PF25087">
    <property type="entry name" value="GMPPB_C"/>
    <property type="match status" value="1"/>
</dbReference>
<keyword evidence="5" id="KW-0547">Nucleotide-binding</keyword>
<evidence type="ECO:0000256" key="1">
    <source>
        <dbReference type="ARBA" id="ARBA00004823"/>
    </source>
</evidence>
<name>A0AA38LWS9_9TREE</name>
<dbReference type="CDD" id="cd06425">
    <property type="entry name" value="M1P_guanylylT_B_like_N"/>
    <property type="match status" value="1"/>
</dbReference>
<dbReference type="PROSITE" id="PS00101">
    <property type="entry name" value="HEXAPEP_TRANSFERASES"/>
    <property type="match status" value="2"/>
</dbReference>
<evidence type="ECO:0000256" key="2">
    <source>
        <dbReference type="ARBA" id="ARBA00007274"/>
    </source>
</evidence>
<dbReference type="InterPro" id="IPR029044">
    <property type="entry name" value="Nucleotide-diphossugar_trans"/>
</dbReference>
<dbReference type="InterPro" id="IPR018357">
    <property type="entry name" value="Hexapep_transf_CS"/>
</dbReference>
<evidence type="ECO:0000313" key="12">
    <source>
        <dbReference type="Proteomes" id="UP001164286"/>
    </source>
</evidence>
<dbReference type="GO" id="GO:0005525">
    <property type="term" value="F:GTP binding"/>
    <property type="evidence" value="ECO:0007669"/>
    <property type="project" value="UniProtKB-KW"/>
</dbReference>
<evidence type="ECO:0000259" key="9">
    <source>
        <dbReference type="Pfam" id="PF00483"/>
    </source>
</evidence>
<dbReference type="SUPFAM" id="SSF53448">
    <property type="entry name" value="Nucleotide-diphospho-sugar transferases"/>
    <property type="match status" value="1"/>
</dbReference>
<keyword evidence="6" id="KW-0342">GTP-binding</keyword>
<feature type="domain" description="Nucleotidyl transferase" evidence="9">
    <location>
        <begin position="21"/>
        <end position="249"/>
    </location>
</feature>
<dbReference type="Pfam" id="PF00483">
    <property type="entry name" value="NTP_transferase"/>
    <property type="match status" value="1"/>
</dbReference>
<dbReference type="GO" id="GO:0004475">
    <property type="term" value="F:mannose-1-phosphate guanylyltransferase (GTP) activity"/>
    <property type="evidence" value="ECO:0007669"/>
    <property type="project" value="UniProtKB-EC"/>
</dbReference>
<dbReference type="InterPro" id="IPR056729">
    <property type="entry name" value="GMPPB_C"/>
</dbReference>
<evidence type="ECO:0000256" key="4">
    <source>
        <dbReference type="ARBA" id="ARBA00022679"/>
    </source>
</evidence>
<dbReference type="RefSeq" id="XP_052946871.1">
    <property type="nucleotide sequence ID" value="XM_053089641.1"/>
</dbReference>
<dbReference type="Gene3D" id="2.160.10.10">
    <property type="entry name" value="Hexapeptide repeat proteins"/>
    <property type="match status" value="1"/>
</dbReference>
<accession>A0AA38LWS9</accession>
<evidence type="ECO:0000256" key="7">
    <source>
        <dbReference type="ARBA" id="ARBA00023306"/>
    </source>
</evidence>
<comment type="pathway">
    <text evidence="1">Nucleotide-sugar biosynthesis; GDP-alpha-D-mannose biosynthesis; GDP-alpha-D-mannose from alpha-D-mannose 1-phosphate (GTP route): step 1/1.</text>
</comment>
<protein>
    <recommendedName>
        <fullName evidence="3">mannose-1-phosphate guanylyltransferase</fullName>
        <ecNumber evidence="3">2.7.7.13</ecNumber>
    </recommendedName>
</protein>
<dbReference type="AlphaFoldDB" id="A0AA38LWS9"/>
<evidence type="ECO:0000256" key="8">
    <source>
        <dbReference type="ARBA" id="ARBA00047343"/>
    </source>
</evidence>
<dbReference type="Proteomes" id="UP001164286">
    <property type="component" value="Unassembled WGS sequence"/>
</dbReference>
<keyword evidence="12" id="KW-1185">Reference proteome</keyword>
<keyword evidence="4 11" id="KW-0808">Transferase</keyword>
<comment type="similarity">
    <text evidence="2">Belongs to the transferase hexapeptide repeat family.</text>
</comment>
<dbReference type="EC" id="2.7.7.13" evidence="3"/>
<dbReference type="InterPro" id="IPR045233">
    <property type="entry name" value="GMPPB_N"/>
</dbReference>
<keyword evidence="7" id="KW-0131">Cell cycle</keyword>
<gene>
    <name evidence="11" type="ORF">MKK02DRAFT_37388</name>
</gene>
<dbReference type="GO" id="GO:0009298">
    <property type="term" value="P:GDP-mannose biosynthetic process"/>
    <property type="evidence" value="ECO:0007669"/>
    <property type="project" value="InterPro"/>
</dbReference>
<dbReference type="InterPro" id="IPR050486">
    <property type="entry name" value="Mannose-1P_guanyltransferase"/>
</dbReference>
<dbReference type="Gene3D" id="3.90.550.10">
    <property type="entry name" value="Spore Coat Polysaccharide Biosynthesis Protein SpsA, Chain A"/>
    <property type="match status" value="1"/>
</dbReference>
<feature type="domain" description="Mannose-1-phosphate guanyltransferase C-terminal" evidence="10">
    <location>
        <begin position="276"/>
        <end position="383"/>
    </location>
</feature>
<dbReference type="EMBL" id="JAKWFO010000005">
    <property type="protein sequence ID" value="KAI9637094.1"/>
    <property type="molecule type" value="Genomic_DNA"/>
</dbReference>
<organism evidence="11 12">
    <name type="scientific">Dioszegia hungarica</name>
    <dbReference type="NCBI Taxonomy" id="4972"/>
    <lineage>
        <taxon>Eukaryota</taxon>
        <taxon>Fungi</taxon>
        <taxon>Dikarya</taxon>
        <taxon>Basidiomycota</taxon>
        <taxon>Agaricomycotina</taxon>
        <taxon>Tremellomycetes</taxon>
        <taxon>Tremellales</taxon>
        <taxon>Bulleribasidiaceae</taxon>
        <taxon>Dioszegia</taxon>
    </lineage>
</organism>
<dbReference type="InterPro" id="IPR005835">
    <property type="entry name" value="NTP_transferase_dom"/>
</dbReference>
<evidence type="ECO:0000259" key="10">
    <source>
        <dbReference type="Pfam" id="PF25087"/>
    </source>
</evidence>
<evidence type="ECO:0000256" key="6">
    <source>
        <dbReference type="ARBA" id="ARBA00023134"/>
    </source>
</evidence>
<dbReference type="GeneID" id="77728846"/>
<proteinExistence type="inferred from homology"/>
<evidence type="ECO:0000313" key="11">
    <source>
        <dbReference type="EMBL" id="KAI9637094.1"/>
    </source>
</evidence>
<comment type="catalytic activity">
    <reaction evidence="8">
        <text>alpha-D-mannose 1-phosphate + GTP + H(+) = GDP-alpha-D-mannose + diphosphate</text>
        <dbReference type="Rhea" id="RHEA:15229"/>
        <dbReference type="ChEBI" id="CHEBI:15378"/>
        <dbReference type="ChEBI" id="CHEBI:33019"/>
        <dbReference type="ChEBI" id="CHEBI:37565"/>
        <dbReference type="ChEBI" id="CHEBI:57527"/>
        <dbReference type="ChEBI" id="CHEBI:58409"/>
        <dbReference type="EC" id="2.7.7.13"/>
    </reaction>
</comment>
<dbReference type="PANTHER" id="PTHR22572">
    <property type="entry name" value="SUGAR-1-PHOSPHATE GUANYL TRANSFERASE"/>
    <property type="match status" value="1"/>
</dbReference>
<comment type="caution">
    <text evidence="11">The sequence shown here is derived from an EMBL/GenBank/DDBJ whole genome shotgun (WGS) entry which is preliminary data.</text>
</comment>